<proteinExistence type="predicted"/>
<evidence type="ECO:0000313" key="1">
    <source>
        <dbReference type="EMBL" id="GIY62536.1"/>
    </source>
</evidence>
<dbReference type="Proteomes" id="UP001054945">
    <property type="component" value="Unassembled WGS sequence"/>
</dbReference>
<gene>
    <name evidence="1" type="ORF">CEXT_425261</name>
</gene>
<organism evidence="1 2">
    <name type="scientific">Caerostris extrusa</name>
    <name type="common">Bark spider</name>
    <name type="synonym">Caerostris bankana</name>
    <dbReference type="NCBI Taxonomy" id="172846"/>
    <lineage>
        <taxon>Eukaryota</taxon>
        <taxon>Metazoa</taxon>
        <taxon>Ecdysozoa</taxon>
        <taxon>Arthropoda</taxon>
        <taxon>Chelicerata</taxon>
        <taxon>Arachnida</taxon>
        <taxon>Araneae</taxon>
        <taxon>Araneomorphae</taxon>
        <taxon>Entelegynae</taxon>
        <taxon>Araneoidea</taxon>
        <taxon>Araneidae</taxon>
        <taxon>Caerostris</taxon>
    </lineage>
</organism>
<evidence type="ECO:0000313" key="2">
    <source>
        <dbReference type="Proteomes" id="UP001054945"/>
    </source>
</evidence>
<dbReference type="EMBL" id="BPLR01013632">
    <property type="protein sequence ID" value="GIY62536.1"/>
    <property type="molecule type" value="Genomic_DNA"/>
</dbReference>
<sequence>MRQALPRGVPVSSLTSPVRHSTRQTCLTLGSLSLPWRPWRVLISPHASHSKRKDDPLLYCNSIVLLFFTKYSVGKKNIGRSISILRQVL</sequence>
<keyword evidence="2" id="KW-1185">Reference proteome</keyword>
<name>A0AAV4UXT5_CAEEX</name>
<accession>A0AAV4UXT5</accession>
<protein>
    <submittedName>
        <fullName evidence="1">Uncharacterized protein</fullName>
    </submittedName>
</protein>
<dbReference type="AlphaFoldDB" id="A0AAV4UXT5"/>
<comment type="caution">
    <text evidence="1">The sequence shown here is derived from an EMBL/GenBank/DDBJ whole genome shotgun (WGS) entry which is preliminary data.</text>
</comment>
<reference evidence="1 2" key="1">
    <citation type="submission" date="2021-06" db="EMBL/GenBank/DDBJ databases">
        <title>Caerostris extrusa draft genome.</title>
        <authorList>
            <person name="Kono N."/>
            <person name="Arakawa K."/>
        </authorList>
    </citation>
    <scope>NUCLEOTIDE SEQUENCE [LARGE SCALE GENOMIC DNA]</scope>
</reference>